<dbReference type="AlphaFoldDB" id="A0A5K3FL31"/>
<evidence type="ECO:0000313" key="10">
    <source>
        <dbReference type="WBParaSite" id="MCU_009148-RA"/>
    </source>
</evidence>
<proteinExistence type="inferred from homology"/>
<dbReference type="PROSITE" id="PS50058">
    <property type="entry name" value="G_PROTEIN_GAMMA"/>
    <property type="match status" value="1"/>
</dbReference>
<dbReference type="SMART" id="SM00224">
    <property type="entry name" value="GGL"/>
    <property type="match status" value="1"/>
</dbReference>
<organism evidence="10">
    <name type="scientific">Mesocestoides corti</name>
    <name type="common">Flatworm</name>
    <dbReference type="NCBI Taxonomy" id="53468"/>
    <lineage>
        <taxon>Eukaryota</taxon>
        <taxon>Metazoa</taxon>
        <taxon>Spiralia</taxon>
        <taxon>Lophotrochozoa</taxon>
        <taxon>Platyhelminthes</taxon>
        <taxon>Cestoda</taxon>
        <taxon>Eucestoda</taxon>
        <taxon>Cyclophyllidea</taxon>
        <taxon>Mesocestoididae</taxon>
        <taxon>Mesocestoides</taxon>
    </lineage>
</organism>
<dbReference type="GO" id="GO:0031681">
    <property type="term" value="F:G-protein beta-subunit binding"/>
    <property type="evidence" value="ECO:0007669"/>
    <property type="project" value="InterPro"/>
</dbReference>
<evidence type="ECO:0000256" key="2">
    <source>
        <dbReference type="ARBA" id="ARBA00007431"/>
    </source>
</evidence>
<keyword evidence="5" id="KW-0472">Membrane</keyword>
<dbReference type="Gene3D" id="4.10.260.10">
    <property type="entry name" value="Transducin (heterotrimeric G protein), gamma chain"/>
    <property type="match status" value="1"/>
</dbReference>
<evidence type="ECO:0000256" key="7">
    <source>
        <dbReference type="ARBA" id="ARBA00023288"/>
    </source>
</evidence>
<dbReference type="InterPro" id="IPR015898">
    <property type="entry name" value="G-protein_gamma-like_dom"/>
</dbReference>
<dbReference type="PANTHER" id="PTHR13809">
    <property type="entry name" value="GUANINE NUCLEOTIDE-BINDING PROTEIN GAMMA SUBUNIT"/>
    <property type="match status" value="1"/>
</dbReference>
<keyword evidence="3" id="KW-1003">Cell membrane</keyword>
<dbReference type="CDD" id="cd00068">
    <property type="entry name" value="GGL"/>
    <property type="match status" value="1"/>
</dbReference>
<keyword evidence="8" id="KW-0636">Prenylation</keyword>
<keyword evidence="6" id="KW-0807">Transducer</keyword>
<sequence>MPTPKKFVLVKKMWEGQATSQVVLLRHPRQTVIGFWGDREDSGHHCESPMHNQTIDRHSYGVMKALTMPSLPPPPFLRRLTARHSLLWPAGRRCSALQLHSLGFYTLTRGSSVTMSTLNQQRKVVEQLRLEAGIHRRPVSECIRDMIGFIEQYRDKDCLVNGFASKKDNPFQEKGGCQML</sequence>
<dbReference type="InterPro" id="IPR036284">
    <property type="entry name" value="GGL_sf"/>
</dbReference>
<dbReference type="GO" id="GO:0005834">
    <property type="term" value="C:heterotrimeric G-protein complex"/>
    <property type="evidence" value="ECO:0007669"/>
    <property type="project" value="InterPro"/>
</dbReference>
<protein>
    <submittedName>
        <fullName evidence="10">G protein gamma domain-containing protein</fullName>
    </submittedName>
</protein>
<dbReference type="SUPFAM" id="SSF48670">
    <property type="entry name" value="Transducin (heterotrimeric G protein), gamma chain"/>
    <property type="match status" value="1"/>
</dbReference>
<comment type="subcellular location">
    <subcellularLocation>
        <location evidence="1">Cell membrane</location>
        <topology evidence="1">Lipid-anchor</topology>
        <orientation evidence="1">Cytoplasmic side</orientation>
    </subcellularLocation>
</comment>
<evidence type="ECO:0000256" key="5">
    <source>
        <dbReference type="ARBA" id="ARBA00023136"/>
    </source>
</evidence>
<reference evidence="10" key="1">
    <citation type="submission" date="2019-11" db="UniProtKB">
        <authorList>
            <consortium name="WormBaseParasite"/>
        </authorList>
    </citation>
    <scope>IDENTIFICATION</scope>
</reference>
<dbReference type="SMART" id="SM01224">
    <property type="entry name" value="G_gamma"/>
    <property type="match status" value="1"/>
</dbReference>
<dbReference type="WBParaSite" id="MCU_009148-RA">
    <property type="protein sequence ID" value="MCU_009148-RA"/>
    <property type="gene ID" value="MCU_009148"/>
</dbReference>
<feature type="domain" description="G protein gamma" evidence="9">
    <location>
        <begin position="114"/>
        <end position="180"/>
    </location>
</feature>
<dbReference type="GO" id="GO:0007186">
    <property type="term" value="P:G protein-coupled receptor signaling pathway"/>
    <property type="evidence" value="ECO:0007669"/>
    <property type="project" value="InterPro"/>
</dbReference>
<evidence type="ECO:0000256" key="4">
    <source>
        <dbReference type="ARBA" id="ARBA00022481"/>
    </source>
</evidence>
<accession>A0A5K3FL31</accession>
<dbReference type="InterPro" id="IPR001770">
    <property type="entry name" value="G-protein_gamma"/>
</dbReference>
<comment type="similarity">
    <text evidence="2">Belongs to the G protein gamma family.</text>
</comment>
<evidence type="ECO:0000256" key="6">
    <source>
        <dbReference type="ARBA" id="ARBA00023224"/>
    </source>
</evidence>
<evidence type="ECO:0000256" key="1">
    <source>
        <dbReference type="ARBA" id="ARBA00004342"/>
    </source>
</evidence>
<evidence type="ECO:0000256" key="8">
    <source>
        <dbReference type="ARBA" id="ARBA00023289"/>
    </source>
</evidence>
<name>A0A5K3FL31_MESCO</name>
<dbReference type="Pfam" id="PF00631">
    <property type="entry name" value="G-gamma"/>
    <property type="match status" value="1"/>
</dbReference>
<keyword evidence="7" id="KW-0449">Lipoprotein</keyword>
<evidence type="ECO:0000256" key="3">
    <source>
        <dbReference type="ARBA" id="ARBA00022475"/>
    </source>
</evidence>
<dbReference type="FunFam" id="4.10.260.10:FF:000001">
    <property type="entry name" value="Guanine nucleotide-binding protein subunit gamma"/>
    <property type="match status" value="1"/>
</dbReference>
<evidence type="ECO:0000259" key="9">
    <source>
        <dbReference type="PROSITE" id="PS50058"/>
    </source>
</evidence>
<keyword evidence="4" id="KW-0488">Methylation</keyword>